<dbReference type="GO" id="GO:0016491">
    <property type="term" value="F:oxidoreductase activity"/>
    <property type="evidence" value="ECO:0007669"/>
    <property type="project" value="UniProtKB-KW"/>
</dbReference>
<evidence type="ECO:0000313" key="5">
    <source>
        <dbReference type="Proteomes" id="UP001295740"/>
    </source>
</evidence>
<dbReference type="PANTHER" id="PTHR47706">
    <property type="entry name" value="NMRA-LIKE FAMILY PROTEIN"/>
    <property type="match status" value="1"/>
</dbReference>
<dbReference type="Gene3D" id="3.90.25.10">
    <property type="entry name" value="UDP-galactose 4-epimerase, domain 1"/>
    <property type="match status" value="1"/>
</dbReference>
<dbReference type="PANTHER" id="PTHR47706:SF7">
    <property type="entry name" value="CIPA-LIKE, PUTATIVE (AFU_ORTHOLOGUE AFUA_1G01630)-RELATED"/>
    <property type="match status" value="1"/>
</dbReference>
<keyword evidence="2" id="KW-0560">Oxidoreductase</keyword>
<dbReference type="Proteomes" id="UP001295740">
    <property type="component" value="Unassembled WGS sequence"/>
</dbReference>
<keyword evidence="5" id="KW-1185">Reference proteome</keyword>
<keyword evidence="1" id="KW-0521">NADP</keyword>
<evidence type="ECO:0000259" key="3">
    <source>
        <dbReference type="Pfam" id="PF05368"/>
    </source>
</evidence>
<dbReference type="InterPro" id="IPR008030">
    <property type="entry name" value="NmrA-like"/>
</dbReference>
<evidence type="ECO:0000256" key="2">
    <source>
        <dbReference type="ARBA" id="ARBA00023002"/>
    </source>
</evidence>
<feature type="domain" description="NmrA-like" evidence="3">
    <location>
        <begin position="8"/>
        <end position="140"/>
    </location>
</feature>
<proteinExistence type="predicted"/>
<sequence>MAAPNQSRNITVVGGSGTVGAPILSALIAAGHKVSVLTRPESNATFPGTAKVHTGDYSDEEFVASALKGQDALIMALNYNVYAAQIPLIKAAAKAGVPYIVPAEFGSDATHPKLNAEIDLMNVKAPFRKLIEDLGVSSWIGVTNNPWVEFSMRLGVYGIDLKNKTMRFFDDGNVKANFTTLTRVGETLAALFALPEEELEKHKNAWLYTSSFYVSQRDLLASAARTTGTKEEDWAVSSVASDDVIAQSREAKARGDMMGAAMALFALVFKEGYGGDYNAKVVDYKRFGLEPEELDEVMKSLAKELA</sequence>
<dbReference type="Gene3D" id="3.40.50.720">
    <property type="entry name" value="NAD(P)-binding Rossmann-like Domain"/>
    <property type="match status" value="1"/>
</dbReference>
<dbReference type="InterPro" id="IPR045312">
    <property type="entry name" value="PCBER-like"/>
</dbReference>
<dbReference type="SUPFAM" id="SSF51735">
    <property type="entry name" value="NAD(P)-binding Rossmann-fold domains"/>
    <property type="match status" value="1"/>
</dbReference>
<reference evidence="4" key="1">
    <citation type="submission" date="2023-10" db="EMBL/GenBank/DDBJ databases">
        <authorList>
            <person name="Hackl T."/>
        </authorList>
    </citation>
    <scope>NUCLEOTIDE SEQUENCE</scope>
</reference>
<name>A0AAI8VWZ6_9PEZI</name>
<dbReference type="AlphaFoldDB" id="A0AAI8VWZ6"/>
<dbReference type="EMBL" id="CAUWAG010000020">
    <property type="protein sequence ID" value="CAJ2512637.1"/>
    <property type="molecule type" value="Genomic_DNA"/>
</dbReference>
<dbReference type="InterPro" id="IPR051609">
    <property type="entry name" value="NmrA/Isoflavone_reductase-like"/>
</dbReference>
<dbReference type="CDD" id="cd05259">
    <property type="entry name" value="PCBER_SDR_a"/>
    <property type="match status" value="1"/>
</dbReference>
<evidence type="ECO:0000256" key="1">
    <source>
        <dbReference type="ARBA" id="ARBA00022857"/>
    </source>
</evidence>
<dbReference type="Pfam" id="PF05368">
    <property type="entry name" value="NmrA"/>
    <property type="match status" value="1"/>
</dbReference>
<accession>A0AAI8VWZ6</accession>
<protein>
    <submittedName>
        <fullName evidence="4">Uu.00g007560.m01.CDS01</fullName>
    </submittedName>
</protein>
<gene>
    <name evidence="4" type="ORF">KHLLAP_LOCUS13105</name>
</gene>
<evidence type="ECO:0000313" key="4">
    <source>
        <dbReference type="EMBL" id="CAJ2512637.1"/>
    </source>
</evidence>
<comment type="caution">
    <text evidence="4">The sequence shown here is derived from an EMBL/GenBank/DDBJ whole genome shotgun (WGS) entry which is preliminary data.</text>
</comment>
<organism evidence="4 5">
    <name type="scientific">Anthostomella pinea</name>
    <dbReference type="NCBI Taxonomy" id="933095"/>
    <lineage>
        <taxon>Eukaryota</taxon>
        <taxon>Fungi</taxon>
        <taxon>Dikarya</taxon>
        <taxon>Ascomycota</taxon>
        <taxon>Pezizomycotina</taxon>
        <taxon>Sordariomycetes</taxon>
        <taxon>Xylariomycetidae</taxon>
        <taxon>Xylariales</taxon>
        <taxon>Xylariaceae</taxon>
        <taxon>Anthostomella</taxon>
    </lineage>
</organism>
<dbReference type="InterPro" id="IPR036291">
    <property type="entry name" value="NAD(P)-bd_dom_sf"/>
</dbReference>